<dbReference type="Proteomes" id="UP000184386">
    <property type="component" value="Unassembled WGS sequence"/>
</dbReference>
<feature type="modified residue" description="4-aspartylphosphate" evidence="12">
    <location>
        <position position="706"/>
    </location>
</feature>
<dbReference type="InterPro" id="IPR003660">
    <property type="entry name" value="HAMP_dom"/>
</dbReference>
<dbReference type="InterPro" id="IPR007891">
    <property type="entry name" value="CHASE3"/>
</dbReference>
<dbReference type="Pfam" id="PF02518">
    <property type="entry name" value="HATPase_c"/>
    <property type="match status" value="1"/>
</dbReference>
<dbReference type="CDD" id="cd00082">
    <property type="entry name" value="HisKA"/>
    <property type="match status" value="1"/>
</dbReference>
<dbReference type="InterPro" id="IPR011006">
    <property type="entry name" value="CheY-like_superfamily"/>
</dbReference>
<evidence type="ECO:0000256" key="8">
    <source>
        <dbReference type="ARBA" id="ARBA00022777"/>
    </source>
</evidence>
<dbReference type="PANTHER" id="PTHR43547">
    <property type="entry name" value="TWO-COMPONENT HISTIDINE KINASE"/>
    <property type="match status" value="1"/>
</dbReference>
<evidence type="ECO:0000256" key="7">
    <source>
        <dbReference type="ARBA" id="ARBA00022679"/>
    </source>
</evidence>
<feature type="domain" description="Histidine kinase" evidence="14">
    <location>
        <begin position="296"/>
        <end position="515"/>
    </location>
</feature>
<keyword evidence="13" id="KW-0812">Transmembrane</keyword>
<dbReference type="CDD" id="cd17574">
    <property type="entry name" value="REC_OmpR"/>
    <property type="match status" value="1"/>
</dbReference>
<dbReference type="PROSITE" id="PS50110">
    <property type="entry name" value="RESPONSE_REGULATORY"/>
    <property type="match status" value="2"/>
</dbReference>
<protein>
    <recommendedName>
        <fullName evidence="11">Circadian input-output histidine kinase CikA</fullName>
        <ecNumber evidence="4">2.7.13.3</ecNumber>
    </recommendedName>
    <alternativeName>
        <fullName evidence="5">Stage 0 sporulation protein A homolog</fullName>
    </alternativeName>
</protein>
<dbReference type="InterPro" id="IPR036890">
    <property type="entry name" value="HATPase_C_sf"/>
</dbReference>
<dbReference type="PANTHER" id="PTHR43547:SF2">
    <property type="entry name" value="HYBRID SIGNAL TRANSDUCTION HISTIDINE KINASE C"/>
    <property type="match status" value="1"/>
</dbReference>
<evidence type="ECO:0000256" key="5">
    <source>
        <dbReference type="ARBA" id="ARBA00018672"/>
    </source>
</evidence>
<keyword evidence="6 12" id="KW-0597">Phosphoprotein</keyword>
<dbReference type="Pfam" id="PF05227">
    <property type="entry name" value="CHASE3"/>
    <property type="match status" value="1"/>
</dbReference>
<evidence type="ECO:0000256" key="12">
    <source>
        <dbReference type="PROSITE-ProRule" id="PRU00169"/>
    </source>
</evidence>
<dbReference type="PROSITE" id="PS50885">
    <property type="entry name" value="HAMP"/>
    <property type="match status" value="1"/>
</dbReference>
<comment type="catalytic activity">
    <reaction evidence="1">
        <text>ATP + protein L-histidine = ADP + protein N-phospho-L-histidine.</text>
        <dbReference type="EC" id="2.7.13.3"/>
    </reaction>
</comment>
<dbReference type="FunFam" id="1.10.287.130:FF:000001">
    <property type="entry name" value="Two-component sensor histidine kinase"/>
    <property type="match status" value="1"/>
</dbReference>
<evidence type="ECO:0000259" key="14">
    <source>
        <dbReference type="PROSITE" id="PS50109"/>
    </source>
</evidence>
<dbReference type="CDD" id="cd19410">
    <property type="entry name" value="HK9-like_sensor"/>
    <property type="match status" value="1"/>
</dbReference>
<organism evidence="17 18">
    <name type="scientific">Anaerocolumna jejuensis DSM 15929</name>
    <dbReference type="NCBI Taxonomy" id="1121322"/>
    <lineage>
        <taxon>Bacteria</taxon>
        <taxon>Bacillati</taxon>
        <taxon>Bacillota</taxon>
        <taxon>Clostridia</taxon>
        <taxon>Lachnospirales</taxon>
        <taxon>Lachnospiraceae</taxon>
        <taxon>Anaerocolumna</taxon>
    </lineage>
</organism>
<gene>
    <name evidence="17" type="ORF">SAMN02745136_05419</name>
</gene>
<evidence type="ECO:0000256" key="4">
    <source>
        <dbReference type="ARBA" id="ARBA00012438"/>
    </source>
</evidence>
<evidence type="ECO:0000256" key="13">
    <source>
        <dbReference type="SAM" id="Phobius"/>
    </source>
</evidence>
<dbReference type="EMBL" id="FRAC01000043">
    <property type="protein sequence ID" value="SHL66666.1"/>
    <property type="molecule type" value="Genomic_DNA"/>
</dbReference>
<accession>A0A1M7CHL5</accession>
<evidence type="ECO:0000259" key="16">
    <source>
        <dbReference type="PROSITE" id="PS50885"/>
    </source>
</evidence>
<evidence type="ECO:0000256" key="10">
    <source>
        <dbReference type="ARBA" id="ARBA00024867"/>
    </source>
</evidence>
<dbReference type="InterPro" id="IPR003661">
    <property type="entry name" value="HisK_dim/P_dom"/>
</dbReference>
<dbReference type="InterPro" id="IPR003594">
    <property type="entry name" value="HATPase_dom"/>
</dbReference>
<dbReference type="SMART" id="SM00388">
    <property type="entry name" value="HisKA"/>
    <property type="match status" value="1"/>
</dbReference>
<dbReference type="SMART" id="SM00387">
    <property type="entry name" value="HATPase_c"/>
    <property type="match status" value="1"/>
</dbReference>
<name>A0A1M7CHL5_9FIRM</name>
<dbReference type="STRING" id="1121322.SAMN02745136_05419"/>
<dbReference type="Gene3D" id="3.30.565.10">
    <property type="entry name" value="Histidine kinase-like ATPase, C-terminal domain"/>
    <property type="match status" value="1"/>
</dbReference>
<evidence type="ECO:0000256" key="3">
    <source>
        <dbReference type="ARBA" id="ARBA00006402"/>
    </source>
</evidence>
<dbReference type="Gene3D" id="6.10.340.10">
    <property type="match status" value="1"/>
</dbReference>
<keyword evidence="9" id="KW-0902">Two-component regulatory system</keyword>
<dbReference type="Gene3D" id="1.10.287.130">
    <property type="match status" value="1"/>
</dbReference>
<dbReference type="PRINTS" id="PR00344">
    <property type="entry name" value="BCTRLSENSOR"/>
</dbReference>
<dbReference type="SMART" id="SM00448">
    <property type="entry name" value="REC"/>
    <property type="match status" value="2"/>
</dbReference>
<dbReference type="GO" id="GO:0000155">
    <property type="term" value="F:phosphorelay sensor kinase activity"/>
    <property type="evidence" value="ECO:0007669"/>
    <property type="project" value="InterPro"/>
</dbReference>
<evidence type="ECO:0000259" key="15">
    <source>
        <dbReference type="PROSITE" id="PS50110"/>
    </source>
</evidence>
<feature type="domain" description="Response regulatory" evidence="15">
    <location>
        <begin position="537"/>
        <end position="650"/>
    </location>
</feature>
<dbReference type="SUPFAM" id="SSF47384">
    <property type="entry name" value="Homodimeric domain of signal transducing histidine kinase"/>
    <property type="match status" value="1"/>
</dbReference>
<dbReference type="GO" id="GO:0016020">
    <property type="term" value="C:membrane"/>
    <property type="evidence" value="ECO:0007669"/>
    <property type="project" value="UniProtKB-SubCell"/>
</dbReference>
<evidence type="ECO:0000313" key="17">
    <source>
        <dbReference type="EMBL" id="SHL66666.1"/>
    </source>
</evidence>
<proteinExistence type="inferred from homology"/>
<dbReference type="OrthoDB" id="9803190at2"/>
<dbReference type="Pfam" id="PF00072">
    <property type="entry name" value="Response_reg"/>
    <property type="match status" value="2"/>
</dbReference>
<comment type="subcellular location">
    <subcellularLocation>
        <location evidence="2">Membrane</location>
    </subcellularLocation>
</comment>
<dbReference type="InterPro" id="IPR001789">
    <property type="entry name" value="Sig_transdc_resp-reg_receiver"/>
</dbReference>
<feature type="domain" description="HAMP" evidence="16">
    <location>
        <begin position="215"/>
        <end position="267"/>
    </location>
</feature>
<dbReference type="CDD" id="cd16922">
    <property type="entry name" value="HATPase_EvgS-ArcB-TorS-like"/>
    <property type="match status" value="1"/>
</dbReference>
<feature type="modified residue" description="4-aspartylphosphate" evidence="12">
    <location>
        <position position="586"/>
    </location>
</feature>
<dbReference type="InterPro" id="IPR004358">
    <property type="entry name" value="Sig_transdc_His_kin-like_C"/>
</dbReference>
<dbReference type="SUPFAM" id="SSF52172">
    <property type="entry name" value="CheY-like"/>
    <property type="match status" value="2"/>
</dbReference>
<evidence type="ECO:0000256" key="9">
    <source>
        <dbReference type="ARBA" id="ARBA00023012"/>
    </source>
</evidence>
<evidence type="ECO:0000256" key="2">
    <source>
        <dbReference type="ARBA" id="ARBA00004370"/>
    </source>
</evidence>
<feature type="transmembrane region" description="Helical" evidence="13">
    <location>
        <begin position="193"/>
        <end position="215"/>
    </location>
</feature>
<keyword evidence="7" id="KW-0808">Transferase</keyword>
<feature type="domain" description="Response regulatory" evidence="15">
    <location>
        <begin position="657"/>
        <end position="778"/>
    </location>
</feature>
<dbReference type="AlphaFoldDB" id="A0A1M7CHL5"/>
<keyword evidence="8 17" id="KW-0418">Kinase</keyword>
<comment type="function">
    <text evidence="10">May play the central regulatory role in sporulation. It may be an element of the effector pathway responsible for the activation of sporulation genes in response to nutritional stress. Spo0A may act in concert with spo0H (a sigma factor) to control the expression of some genes that are critical to the sporulation process.</text>
</comment>
<dbReference type="InterPro" id="IPR005467">
    <property type="entry name" value="His_kinase_dom"/>
</dbReference>
<evidence type="ECO:0000256" key="11">
    <source>
        <dbReference type="ARBA" id="ARBA00074306"/>
    </source>
</evidence>
<dbReference type="Gene3D" id="3.40.50.2300">
    <property type="match status" value="2"/>
</dbReference>
<reference evidence="17 18" key="1">
    <citation type="submission" date="2016-11" db="EMBL/GenBank/DDBJ databases">
        <authorList>
            <person name="Jaros S."/>
            <person name="Januszkiewicz K."/>
            <person name="Wedrychowicz H."/>
        </authorList>
    </citation>
    <scope>NUCLEOTIDE SEQUENCE [LARGE SCALE GENOMIC DNA]</scope>
    <source>
        <strain evidence="17 18">DSM 15929</strain>
    </source>
</reference>
<evidence type="ECO:0000256" key="6">
    <source>
        <dbReference type="ARBA" id="ARBA00022553"/>
    </source>
</evidence>
<dbReference type="InterPro" id="IPR036097">
    <property type="entry name" value="HisK_dim/P_sf"/>
</dbReference>
<evidence type="ECO:0000256" key="1">
    <source>
        <dbReference type="ARBA" id="ARBA00000085"/>
    </source>
</evidence>
<evidence type="ECO:0000313" key="18">
    <source>
        <dbReference type="Proteomes" id="UP000184386"/>
    </source>
</evidence>
<keyword evidence="13" id="KW-1133">Transmembrane helix</keyword>
<dbReference type="EC" id="2.7.13.3" evidence="4"/>
<sequence length="781" mass="89577">MVLNKMNLGHKLFIGFGIVIALMVLILVYTYINYDNQTKAVDDNLSSTEIIQESNSILISLLNMETGARGYAISGTSEFLEPFYEGREEYLEHFSRLQELAKNKEYIEGNLKTLNKRYEKWYEWETAQIIANREKVNAGLFSMEDIVAIVNSQVGKKEMDAIRNIINNVIDAEQNTLNSRYDNLKKAERKTGYVMTFGGFLTALLSIGISLFTALTVSRPVKLLIQATENIKDQKYEEQVRLVGDKELNLLINRFNEMQAMIKYREEQLNIKNEALKAQMAEVNEATKLKSQFLANMSHELRTPLNSIIGFTNRVIKKSGESLPPTQQENLLIVREEANHLLELINNLLDYSKIEAGKMEVHPESFNLLKVIDEVYQMTKTLAEGQNLNYRQDSYTKEDIPIKSDRMKIKQILINLLSNAFKYSEKGTVALSVEKKESLYYIRVKDEGVGISEEDIGHIFDEFRQVDGSYTRKVGGTGLGLSITKKFVEMLGGKIEVCSTLGEGSCFTVILPDDIENNEIQSEMQKDENSSLTYKKKIVCVDDDPNIQRLYKQYLSEYEFETIALTGREDVMERINEICPDAILLDIMLPYKDGWEILSELKNNNHTKNIPVIMASVLSEKNLAYRMKADEYLIKPVTQEELVETIMRTIRKKQGIDVLVGDDDENFLNLMGQFLKEESMPYRLAKDGEAVIQEMLFKKPDVLILDIMMPKKDGFTVIEEIRNRESIKDTPIIVVTAKDLTNKEKEELHERTSIIIQKSAVMMDTVMETLVKRIKEKFENA</sequence>
<dbReference type="PROSITE" id="PS50109">
    <property type="entry name" value="HIS_KIN"/>
    <property type="match status" value="1"/>
</dbReference>
<dbReference type="FunFam" id="3.30.565.10:FF:000010">
    <property type="entry name" value="Sensor histidine kinase RcsC"/>
    <property type="match status" value="1"/>
</dbReference>
<dbReference type="Pfam" id="PF00512">
    <property type="entry name" value="HisKA"/>
    <property type="match status" value="1"/>
</dbReference>
<dbReference type="SUPFAM" id="SSF55874">
    <property type="entry name" value="ATPase domain of HSP90 chaperone/DNA topoisomerase II/histidine kinase"/>
    <property type="match status" value="1"/>
</dbReference>
<comment type="similarity">
    <text evidence="3">In the N-terminal section; belongs to the phytochrome family.</text>
</comment>
<feature type="transmembrane region" description="Helical" evidence="13">
    <location>
        <begin position="12"/>
        <end position="32"/>
    </location>
</feature>
<keyword evidence="18" id="KW-1185">Reference proteome</keyword>
<keyword evidence="13" id="KW-0472">Membrane</keyword>